<evidence type="ECO:0000256" key="12">
    <source>
        <dbReference type="ARBA" id="ARBA00023136"/>
    </source>
</evidence>
<dbReference type="InterPro" id="IPR011009">
    <property type="entry name" value="Kinase-like_dom_sf"/>
</dbReference>
<evidence type="ECO:0000256" key="10">
    <source>
        <dbReference type="ARBA" id="ARBA00022840"/>
    </source>
</evidence>
<comment type="pathway">
    <text evidence="1 13">Cofactor biosynthesis; ubiquinone biosynthesis [regulation].</text>
</comment>
<dbReference type="PANTHER" id="PTHR10566">
    <property type="entry name" value="CHAPERONE-ACTIVITY OF BC1 COMPLEX CABC1 -RELATED"/>
    <property type="match status" value="1"/>
</dbReference>
<protein>
    <recommendedName>
        <fullName evidence="13">Probable protein kinase UbiB</fullName>
        <ecNumber evidence="13">2.7.-.-</ecNumber>
    </recommendedName>
    <alternativeName>
        <fullName evidence="13">Ubiquinone biosynthesis protein UbiB</fullName>
    </alternativeName>
</protein>
<evidence type="ECO:0000256" key="5">
    <source>
        <dbReference type="ARBA" id="ARBA00022679"/>
    </source>
</evidence>
<keyword evidence="5 13" id="KW-0808">Transferase</keyword>
<dbReference type="RefSeq" id="WP_348758729.1">
    <property type="nucleotide sequence ID" value="NZ_OZ026884.1"/>
</dbReference>
<keyword evidence="4" id="KW-0997">Cell inner membrane</keyword>
<dbReference type="InterPro" id="IPR050154">
    <property type="entry name" value="UbiB_kinase"/>
</dbReference>
<evidence type="ECO:0000259" key="14">
    <source>
        <dbReference type="Pfam" id="PF03109"/>
    </source>
</evidence>
<gene>
    <name evidence="13 15" type="primary">ubiB</name>
    <name evidence="15" type="ORF">MECH1_V1_0365</name>
</gene>
<keyword evidence="3 13" id="KW-1003">Cell membrane</keyword>
<keyword evidence="16" id="KW-1185">Reference proteome</keyword>
<evidence type="ECO:0000313" key="16">
    <source>
        <dbReference type="Proteomes" id="UP001497493"/>
    </source>
</evidence>
<keyword evidence="7 13" id="KW-0812">Transmembrane</keyword>
<evidence type="ECO:0000256" key="9">
    <source>
        <dbReference type="ARBA" id="ARBA00022777"/>
    </source>
</evidence>
<evidence type="ECO:0000256" key="4">
    <source>
        <dbReference type="ARBA" id="ARBA00022519"/>
    </source>
</evidence>
<accession>A0ABM9NEY3</accession>
<evidence type="ECO:0000256" key="7">
    <source>
        <dbReference type="ARBA" id="ARBA00022692"/>
    </source>
</evidence>
<dbReference type="Pfam" id="PF03109">
    <property type="entry name" value="ABC1"/>
    <property type="match status" value="1"/>
</dbReference>
<dbReference type="PANTHER" id="PTHR10566:SF113">
    <property type="entry name" value="PROTEIN ACTIVITY OF BC1 COMPLEX KINASE 7, CHLOROPLASTIC"/>
    <property type="match status" value="1"/>
</dbReference>
<feature type="transmembrane region" description="Helical" evidence="13">
    <location>
        <begin position="517"/>
        <end position="534"/>
    </location>
</feature>
<keyword evidence="10 13" id="KW-0067">ATP-binding</keyword>
<sequence>MIHPKLLRRLWHIRAVLARYGLLELFPATGSGPLRWFTALSSRSPDPRPRGVRIRRTLEELGPIFVKFGQALSTRRDLLPDDVAEELVKLQDRVPPFPGAEAQRLVEAALGQPVAELFAAFDPTPLASASIAQVHAARLHDGREVVVKVLRPEVERQVRADLDLLQALAQWAQTAWPETRRLRPVEVVAEFRKTLLDELDLVREAANAAEMRRRFQNSELLYIPAVEWAYTRRNVLVMERISGIPVSDVERLRQAGIDLRLLAERGVEIFFTQVLRDSFFHADMHPGNIFVAPEARYIAVDFGIVGSISREDRRYVAENFRAFFNRDYRRVAEVHIESGYVPRHTRVEEFEAAIRTVCEPIFEKPLKEISYGHLLIRLFQVARRFDMEVQPQLVLLQKTLLAIEGLGRQLYPDLDLWQTAKPFLERWFREEMGAKATLRRLQAQAPEWAEHWSEVPMLVHRALTDAVNGRLALGVRAYELESLRLDLRRQQRRTLAGITGGALLVSAAVLAGSTAAAAAGPLGVLGAVFLIGAWL</sequence>
<proteinExistence type="inferred from homology"/>
<dbReference type="CDD" id="cd13972">
    <property type="entry name" value="UbiB"/>
    <property type="match status" value="1"/>
</dbReference>
<comment type="similarity">
    <text evidence="13">Belongs to the ABC1 family. UbiB subfamily.</text>
</comment>
<dbReference type="HAMAP" id="MF_00414">
    <property type="entry name" value="UbiB"/>
    <property type="match status" value="1"/>
</dbReference>
<dbReference type="InterPro" id="IPR004147">
    <property type="entry name" value="ABC1_dom"/>
</dbReference>
<dbReference type="EC" id="2.7.-.-" evidence="13"/>
<dbReference type="NCBIfam" id="TIGR01982">
    <property type="entry name" value="UbiB"/>
    <property type="match status" value="1"/>
</dbReference>
<keyword evidence="12 13" id="KW-0472">Membrane</keyword>
<keyword evidence="11 13" id="KW-1133">Transmembrane helix</keyword>
<comment type="similarity">
    <text evidence="2">Belongs to the protein kinase superfamily. ADCK protein kinase family.</text>
</comment>
<dbReference type="EMBL" id="OZ026884">
    <property type="protein sequence ID" value="CAL1239141.1"/>
    <property type="molecule type" value="Genomic_DNA"/>
</dbReference>
<name>A0ABM9NEY3_9GAMM</name>
<evidence type="ECO:0000256" key="6">
    <source>
        <dbReference type="ARBA" id="ARBA00022688"/>
    </source>
</evidence>
<comment type="caution">
    <text evidence="13">Lacks conserved residue(s) required for the propagation of feature annotation.</text>
</comment>
<dbReference type="SUPFAM" id="SSF56112">
    <property type="entry name" value="Protein kinase-like (PK-like)"/>
    <property type="match status" value="1"/>
</dbReference>
<dbReference type="NCBIfam" id="NF003404">
    <property type="entry name" value="PRK04750.1"/>
    <property type="match status" value="1"/>
</dbReference>
<feature type="active site" description="Proton acceptor" evidence="13">
    <location>
        <position position="283"/>
    </location>
</feature>
<evidence type="ECO:0000256" key="8">
    <source>
        <dbReference type="ARBA" id="ARBA00022741"/>
    </source>
</evidence>
<feature type="domain" description="ABC1 atypical kinase-like" evidence="14">
    <location>
        <begin position="89"/>
        <end position="335"/>
    </location>
</feature>
<keyword evidence="15" id="KW-0830">Ubiquinone</keyword>
<comment type="subcellular location">
    <subcellularLocation>
        <location evidence="13">Cell membrane</location>
        <topology evidence="13">Single-pass membrane protein</topology>
    </subcellularLocation>
</comment>
<keyword evidence="8 13" id="KW-0547">Nucleotide-binding</keyword>
<feature type="binding site" evidence="13">
    <location>
        <position position="148"/>
    </location>
    <ligand>
        <name>ATP</name>
        <dbReference type="ChEBI" id="CHEBI:30616"/>
    </ligand>
</feature>
<keyword evidence="9 13" id="KW-0418">Kinase</keyword>
<evidence type="ECO:0000256" key="2">
    <source>
        <dbReference type="ARBA" id="ARBA00009670"/>
    </source>
</evidence>
<evidence type="ECO:0000256" key="1">
    <source>
        <dbReference type="ARBA" id="ARBA00005020"/>
    </source>
</evidence>
<dbReference type="InterPro" id="IPR010232">
    <property type="entry name" value="UbiB"/>
</dbReference>
<organism evidence="15 16">
    <name type="scientific">Candidatus Methylocalor cossyra</name>
    <dbReference type="NCBI Taxonomy" id="3108543"/>
    <lineage>
        <taxon>Bacteria</taxon>
        <taxon>Pseudomonadati</taxon>
        <taxon>Pseudomonadota</taxon>
        <taxon>Gammaproteobacteria</taxon>
        <taxon>Methylococcales</taxon>
        <taxon>Methylococcaceae</taxon>
        <taxon>Candidatus Methylocalor</taxon>
    </lineage>
</organism>
<feature type="binding site" evidence="13">
    <location>
        <begin position="126"/>
        <end position="134"/>
    </location>
    <ligand>
        <name>ATP</name>
        <dbReference type="ChEBI" id="CHEBI:30616"/>
    </ligand>
</feature>
<evidence type="ECO:0000256" key="3">
    <source>
        <dbReference type="ARBA" id="ARBA00022475"/>
    </source>
</evidence>
<dbReference type="Proteomes" id="UP001497493">
    <property type="component" value="Chromosome"/>
</dbReference>
<dbReference type="InterPro" id="IPR045308">
    <property type="entry name" value="UbiB_bact"/>
</dbReference>
<evidence type="ECO:0000256" key="13">
    <source>
        <dbReference type="HAMAP-Rule" id="MF_00414"/>
    </source>
</evidence>
<evidence type="ECO:0000256" key="11">
    <source>
        <dbReference type="ARBA" id="ARBA00022989"/>
    </source>
</evidence>
<evidence type="ECO:0000313" key="15">
    <source>
        <dbReference type="EMBL" id="CAL1239141.1"/>
    </source>
</evidence>
<comment type="function">
    <text evidence="13">Is probably a protein kinase regulator of UbiI activity which is involved in aerobic coenzyme Q (ubiquinone) biosynthesis.</text>
</comment>
<keyword evidence="6 13" id="KW-0831">Ubiquinone biosynthesis</keyword>
<reference evidence="15 16" key="1">
    <citation type="submission" date="2024-04" db="EMBL/GenBank/DDBJ databases">
        <authorList>
            <person name="Cremers G."/>
        </authorList>
    </citation>
    <scope>NUCLEOTIDE SEQUENCE [LARGE SCALE GENOMIC DNA]</scope>
    <source>
        <strain evidence="15">MeCH1-AG</strain>
    </source>
</reference>